<dbReference type="Proteomes" id="UP000740413">
    <property type="component" value="Unassembled WGS sequence"/>
</dbReference>
<dbReference type="Pfam" id="PF18962">
    <property type="entry name" value="Por_Secre_tail"/>
    <property type="match status" value="1"/>
</dbReference>
<dbReference type="PROSITE" id="PS50835">
    <property type="entry name" value="IG_LIKE"/>
    <property type="match status" value="1"/>
</dbReference>
<keyword evidence="1 2" id="KW-0732">Signal</keyword>
<comment type="caution">
    <text evidence="4">The sequence shown here is derived from an EMBL/GenBank/DDBJ whole genome shotgun (WGS) entry which is preliminary data.</text>
</comment>
<organism evidence="4 5">
    <name type="scientific">Zobellia barbeyronii</name>
    <dbReference type="NCBI Taxonomy" id="2748009"/>
    <lineage>
        <taxon>Bacteria</taxon>
        <taxon>Pseudomonadati</taxon>
        <taxon>Bacteroidota</taxon>
        <taxon>Flavobacteriia</taxon>
        <taxon>Flavobacteriales</taxon>
        <taxon>Flavobacteriaceae</taxon>
        <taxon>Zobellia</taxon>
    </lineage>
</organism>
<sequence length="2074" mass="219876">MKKIALILLPLFSVFFSLNAQEPDKYQLNVKSDIFCGVPGSGSYEWRTRTTTVVKVTDISGNIITADCNNNYNVKPKTVDIEFYCNYRYCSNGSPCSDGGATENSSRDLFKFTIPDNFNAGTINKFDTTLELTSFQSLSSPALDGCEIEVNINPNIEIELGNYVVEYKTQNRSFLPLPNEFQNIPKIKLKAEDLGISSEIVLLKLTSCASLVDSNILNLSFTGCPPKFSGVPVPINAKCKGEANGGVKITVETIPTDTEFFQIEYYKNGEDFPNNSPKIYTGDFIGNSYSFLGLDAGDYEIILKSGLIAGGALNAGDTITFSVDEPEENVSFSHTITDITCKGSSDGKIIINAQGGTPPFQYSLNSGTFQNLNEFSGLAVGDFDVVVKDSNNCTTNPSTIAISDGVNPPDIDVLSLSTAEAANGQGKISVLVTGGSGTLQFSWTKDGSPFNPNASNDPANLTGLNPAVYKLIVTDQNGNGCSSDELTFTIGEIPELNVSISTIEQINCEDDTAQLTATATNGSGTGYLYSWYKGTDTTGELLTPTTNAVSVQQGTYTVEVTDSGGDTQTATYTLDYEQPLLTVTENITQILCRGESAGAIVLTVTGGVNPLVYWDGSFTPSSSSRTDLLSDTYTYEIIDENNCRLEGSITITEPPTGITVSATSTDVTTNGGNDGTIALSISNGGSDYTYVWIETTTNTVYNPNLSTNPDEFIGFTAGTYQVVVTDINNNGCTTTLPQAITIDEPGPLNLLDPQFETAPINCFGESTGKIVAKYTGTAPFTFAWFKGINKIKEGIEDFIENQPFGNDYSYTVVDASGITITSDAITISQPTATLSATHTQADVSCFGGNDGTITVNGTGGSGQLIYEISGGSATQVSPGNFINLEAGTYVVNVTDAVGCSIAVPLNIVLIPPTEVTFDDINAVTPVSSSGGSDGSISVTVQGGVQPYYYRWFGPSGQLVSTETIPSTTTIENLPEGTYTLTVSNDEFFTACNTSKSYNVTEQAVQPITGTPTCFGQATGSLTATIAATGLITFKWTLEDGTIAATETTTLRTVTTEGLAAGIYYLEIEDENGLTVRSPNNFEIVELPEVSATIVPVPTCSGSNTGSITFIPSGTLTYFYSIDGGTTFQPEPVFENLADITYNLQVRATESPNCDYVQSGVRIGVSPGMYWDENNSSIVRASGPEVNDGSIIAAFTGGTEPYNYSLNNGTPQLTNVFADLSKGTYSVTVTDAAGCSASQDFEVTEIGPLTISNINVTDASCLGEANGSITTTVTGEGDITFLWTLGNDVNGNPIPVPVSNGTDGPNITGILAGNYILTVTDDNATRFTEAIAVGEPTNSVTVTNVALTDVSCFGGNDGTLEVEAGGGTGPYTYSINGGDYETSNLFEDLSAGNYTISVRDANNCTFTEPTPEILLEPQELGLAFIDIKPVTLPNASDGAISITVEGGLGTYTYSWSGPNGYTSVDKDVLNGEAGDYVVTITDAENASCSYTSDPIKITEPGELIVTLFLNETLSCSSDSDAVIIANVQGDQPFTYQWFEVVNTNTIELEETTNIIGDLPAGIYLLKVTDSNNITLDSTIEISAPTPLNINIDNSTNVICAGEATGSINITVTGGTPPYQYFWSNSATVPDISGLDAGEYIIEVQDEAGCIAQETITITPPGDAIQIVDAAIINVTEYQGIDGSISLDITGGSAPYSYAWTRISDNSITGNQRTISNLAADSYLVTVSDVNGCSVTEIYEVTQPDIVVGTIIQPTCSGDSNGSISVLANEGNGTFSYLWNTGATESDINNLAAGTYSVTVTGFESGPINRTYVLENPAPLEVDLGSDRILCAGQTLELDATVDDETATYSWSSDNGFSSSEPNIELTATGNYTVTVQSETGCIAEGNIFVDISSDEINAEFAVSSQVFTGESIIAVDISYPLPDGIEWILPVQAKIETQNRDEAQFSFAEAGEYEVSIITTRGDCVAQKTKKIVVVVRDGLITEEDTKNGKKLIEDFLVYPNPSDGRFTADVTLTEIGDINIRVFSLANNALMASKRDRDALSYSIPFDLSSLPAGVYAVLLETPYGQTLRKVIIK</sequence>
<feature type="signal peptide" evidence="2">
    <location>
        <begin position="1"/>
        <end position="20"/>
    </location>
</feature>
<feature type="domain" description="Ig-like" evidence="3">
    <location>
        <begin position="409"/>
        <end position="499"/>
    </location>
</feature>
<feature type="chain" id="PRO_5047054032" evidence="2">
    <location>
        <begin position="21"/>
        <end position="2074"/>
    </location>
</feature>
<gene>
    <name evidence="4" type="ORF">HW347_02080</name>
</gene>
<dbReference type="InterPro" id="IPR035986">
    <property type="entry name" value="PKD_dom_sf"/>
</dbReference>
<dbReference type="SUPFAM" id="SSF49299">
    <property type="entry name" value="PKD domain"/>
    <property type="match status" value="1"/>
</dbReference>
<evidence type="ECO:0000256" key="2">
    <source>
        <dbReference type="SAM" id="SignalP"/>
    </source>
</evidence>
<dbReference type="Gene3D" id="2.60.40.740">
    <property type="match status" value="2"/>
</dbReference>
<reference evidence="4 5" key="1">
    <citation type="submission" date="2020-06" db="EMBL/GenBank/DDBJ databases">
        <authorList>
            <person name="Isaeva M.P."/>
            <person name="Chernysheva N.Y."/>
        </authorList>
    </citation>
    <scope>NUCLEOTIDE SEQUENCE [LARGE SCALE GENOMIC DNA]</scope>
    <source>
        <strain evidence="4 5">KMM 6746</strain>
    </source>
</reference>
<dbReference type="InterPro" id="IPR026444">
    <property type="entry name" value="Secre_tail"/>
</dbReference>
<dbReference type="NCBIfam" id="TIGR04183">
    <property type="entry name" value="Por_Secre_tail"/>
    <property type="match status" value="1"/>
</dbReference>
<dbReference type="InterPro" id="IPR007110">
    <property type="entry name" value="Ig-like_dom"/>
</dbReference>
<dbReference type="EMBL" id="JACATN010000001">
    <property type="protein sequence ID" value="MBT2160032.1"/>
    <property type="molecule type" value="Genomic_DNA"/>
</dbReference>
<dbReference type="RefSeq" id="WP_214610298.1">
    <property type="nucleotide sequence ID" value="NZ_JACATN010000001.1"/>
</dbReference>
<dbReference type="Pfam" id="PF13573">
    <property type="entry name" value="SprB"/>
    <property type="match status" value="10"/>
</dbReference>
<reference evidence="5" key="2">
    <citation type="submission" date="2023-07" db="EMBL/GenBank/DDBJ databases">
        <title>Zobellia barbeyronii sp. nov., a new marine flavobacterium, isolated from green and red algae.</title>
        <authorList>
            <person name="Nedashkovskaya O.I."/>
            <person name="Otstavnykh N."/>
            <person name="Zhukova N."/>
            <person name="Guzev K."/>
            <person name="Chausova V."/>
            <person name="Tekutyeva L."/>
            <person name="Mikhailov V."/>
            <person name="Isaeva M."/>
        </authorList>
    </citation>
    <scope>NUCLEOTIDE SEQUENCE [LARGE SCALE GENOMIC DNA]</scope>
    <source>
        <strain evidence="5">KMM 6746</strain>
    </source>
</reference>
<evidence type="ECO:0000313" key="4">
    <source>
        <dbReference type="EMBL" id="MBT2160032.1"/>
    </source>
</evidence>
<accession>A0ABS5W9M0</accession>
<dbReference type="InterPro" id="IPR025667">
    <property type="entry name" value="SprB_repeat"/>
</dbReference>
<evidence type="ECO:0000313" key="5">
    <source>
        <dbReference type="Proteomes" id="UP000740413"/>
    </source>
</evidence>
<evidence type="ECO:0000259" key="3">
    <source>
        <dbReference type="PROSITE" id="PS50835"/>
    </source>
</evidence>
<proteinExistence type="predicted"/>
<dbReference type="InterPro" id="IPR013783">
    <property type="entry name" value="Ig-like_fold"/>
</dbReference>
<dbReference type="Gene3D" id="2.60.40.10">
    <property type="entry name" value="Immunoglobulins"/>
    <property type="match status" value="3"/>
</dbReference>
<evidence type="ECO:0000256" key="1">
    <source>
        <dbReference type="ARBA" id="ARBA00022729"/>
    </source>
</evidence>
<keyword evidence="5" id="KW-1185">Reference proteome</keyword>
<name>A0ABS5W9M0_9FLAO</name>
<protein>
    <submittedName>
        <fullName evidence="4">T9SS type A sorting domain-containing protein</fullName>
    </submittedName>
</protein>